<evidence type="ECO:0000313" key="2">
    <source>
        <dbReference type="EMBL" id="TGY34238.1"/>
    </source>
</evidence>
<organism evidence="2 3">
    <name type="scientific">Stenotrophomonas maltophilia</name>
    <name type="common">Pseudomonas maltophilia</name>
    <name type="synonym">Xanthomonas maltophilia</name>
    <dbReference type="NCBI Taxonomy" id="40324"/>
    <lineage>
        <taxon>Bacteria</taxon>
        <taxon>Pseudomonadati</taxon>
        <taxon>Pseudomonadota</taxon>
        <taxon>Gammaproteobacteria</taxon>
        <taxon>Lysobacterales</taxon>
        <taxon>Lysobacteraceae</taxon>
        <taxon>Stenotrophomonas</taxon>
        <taxon>Stenotrophomonas maltophilia group</taxon>
    </lineage>
</organism>
<keyword evidence="1" id="KW-0732">Signal</keyword>
<comment type="caution">
    <text evidence="2">The sequence shown here is derived from an EMBL/GenBank/DDBJ whole genome shotgun (WGS) entry which is preliminary data.</text>
</comment>
<feature type="signal peptide" evidence="1">
    <location>
        <begin position="1"/>
        <end position="19"/>
    </location>
</feature>
<dbReference type="RefSeq" id="WP_136004929.1">
    <property type="nucleotide sequence ID" value="NZ_SRYW01000007.1"/>
</dbReference>
<dbReference type="OrthoDB" id="6049823at2"/>
<dbReference type="AlphaFoldDB" id="A0A4S2CYS3"/>
<gene>
    <name evidence="2" type="ORF">E5352_10245</name>
</gene>
<dbReference type="Proteomes" id="UP000306631">
    <property type="component" value="Unassembled WGS sequence"/>
</dbReference>
<evidence type="ECO:0000313" key="3">
    <source>
        <dbReference type="Proteomes" id="UP000306631"/>
    </source>
</evidence>
<evidence type="ECO:0000256" key="1">
    <source>
        <dbReference type="SAM" id="SignalP"/>
    </source>
</evidence>
<protein>
    <recommendedName>
        <fullName evidence="4">DUF4124 domain-containing protein</fullName>
    </recommendedName>
</protein>
<dbReference type="EMBL" id="SRYW01000007">
    <property type="protein sequence ID" value="TGY34238.1"/>
    <property type="molecule type" value="Genomic_DNA"/>
</dbReference>
<evidence type="ECO:0008006" key="4">
    <source>
        <dbReference type="Google" id="ProtNLM"/>
    </source>
</evidence>
<proteinExistence type="predicted"/>
<feature type="chain" id="PRO_5020458178" description="DUF4124 domain-containing protein" evidence="1">
    <location>
        <begin position="20"/>
        <end position="145"/>
    </location>
</feature>
<reference evidence="2 3" key="1">
    <citation type="submission" date="2019-04" db="EMBL/GenBank/DDBJ databases">
        <title>Microbes associate with the intestines of laboratory mice.</title>
        <authorList>
            <person name="Navarre W."/>
            <person name="Wong E."/>
            <person name="Huang K."/>
            <person name="Tropini C."/>
            <person name="Ng K."/>
            <person name="Yu B."/>
        </authorList>
    </citation>
    <scope>NUCLEOTIDE SEQUENCE [LARGE SCALE GENOMIC DNA]</scope>
    <source>
        <strain evidence="2 3">NM62_B4-13</strain>
    </source>
</reference>
<accession>A0A4S2CYS3</accession>
<name>A0A4S2CYS3_STEMA</name>
<sequence length="145" mass="16236">MNRMIWSVLVWLACMPAHAQTVYKCVSAGQARYQSAACPEGRTEQTWSAVQHRPVRYYAAYVEALRRELKRDAAARRGRQAMPAARRGRATAAPGVRGHLISVHRDPQACAAARQRREAAYRAAGLTRDLALSRRLDDAVFEACR</sequence>